<feature type="domain" description="SLH" evidence="1">
    <location>
        <begin position="205"/>
        <end position="268"/>
    </location>
</feature>
<feature type="domain" description="SLH" evidence="1">
    <location>
        <begin position="333"/>
        <end position="390"/>
    </location>
</feature>
<reference evidence="2 3" key="1">
    <citation type="submission" date="2021-07" db="EMBL/GenBank/DDBJ databases">
        <title>Paenibacillus radiodurans sp. nov., isolated from the southeastern edge of Tengger Desert.</title>
        <authorList>
            <person name="Zhang G."/>
        </authorList>
    </citation>
    <scope>NUCLEOTIDE SEQUENCE [LARGE SCALE GENOMIC DNA]</scope>
    <source>
        <strain evidence="2 3">CCM 7311</strain>
    </source>
</reference>
<keyword evidence="3" id="KW-1185">Reference proteome</keyword>
<feature type="non-terminal residue" evidence="2">
    <location>
        <position position="1"/>
    </location>
</feature>
<comment type="caution">
    <text evidence="2">The sequence shown here is derived from an EMBL/GenBank/DDBJ whole genome shotgun (WGS) entry which is preliminary data.</text>
</comment>
<dbReference type="PANTHER" id="PTHR43308:SF5">
    <property type="entry name" value="S-LAYER PROTEIN _ PEPTIDOGLYCAN ENDO-BETA-N-ACETYLGLUCOSAMINIDASE"/>
    <property type="match status" value="1"/>
</dbReference>
<dbReference type="EMBL" id="JAHZIK010000237">
    <property type="protein sequence ID" value="MBW7454702.1"/>
    <property type="molecule type" value="Genomic_DNA"/>
</dbReference>
<dbReference type="PROSITE" id="PS51272">
    <property type="entry name" value="SLH"/>
    <property type="match status" value="3"/>
</dbReference>
<organism evidence="2 3">
    <name type="scientific">Paenibacillus sepulcri</name>
    <dbReference type="NCBI Taxonomy" id="359917"/>
    <lineage>
        <taxon>Bacteria</taxon>
        <taxon>Bacillati</taxon>
        <taxon>Bacillota</taxon>
        <taxon>Bacilli</taxon>
        <taxon>Bacillales</taxon>
        <taxon>Paenibacillaceae</taxon>
        <taxon>Paenibacillus</taxon>
    </lineage>
</organism>
<sequence>AGTAAGSTVQPVLDKDGRYVVGSDTMTKAIQQAADSVTIQLPASAGEAGSALEFPARSLQDLKDKNLDLIVISGNRTVRFPAGSIAASNELLSRVRIVLNTVETDEAKNMIKQSLQSNPDYTSTGAVISVEIEVISGGKVVDIHDLDKPAVVTMKLTDEQAKSISSDLAGVYYVNGDQAEYVGGTLSSGMFTFTAEHFSYYTILEYNKIFLDLAGHWAEQAVKSLTAKHIVNGVDEHHYEPNRSITRAEFATMIMREIEWTGKVTVKAEANPFTDVAANQYYSEPIANAASLGIVEGYGGAFRPDAKITRQEAVVALVRAAKYFDLAGSDKGKPSFTDVNGIAAWAAASVNEAWSKGLIQGDGSHFNPRKSVTRAEVAVMINRLLPNGSL</sequence>
<dbReference type="Proteomes" id="UP001519887">
    <property type="component" value="Unassembled WGS sequence"/>
</dbReference>
<protein>
    <submittedName>
        <fullName evidence="2">S-layer homology domain-containing protein</fullName>
    </submittedName>
</protein>
<dbReference type="Pfam" id="PF00395">
    <property type="entry name" value="SLH"/>
    <property type="match status" value="3"/>
</dbReference>
<evidence type="ECO:0000313" key="3">
    <source>
        <dbReference type="Proteomes" id="UP001519887"/>
    </source>
</evidence>
<dbReference type="PANTHER" id="PTHR43308">
    <property type="entry name" value="OUTER MEMBRANE PROTEIN ALPHA-RELATED"/>
    <property type="match status" value="1"/>
</dbReference>
<gene>
    <name evidence="2" type="ORF">K0U00_11735</name>
</gene>
<name>A0ABS7C198_9BACL</name>
<dbReference type="InterPro" id="IPR001119">
    <property type="entry name" value="SLH_dom"/>
</dbReference>
<feature type="domain" description="SLH" evidence="1">
    <location>
        <begin position="269"/>
        <end position="331"/>
    </location>
</feature>
<proteinExistence type="predicted"/>
<evidence type="ECO:0000313" key="2">
    <source>
        <dbReference type="EMBL" id="MBW7454702.1"/>
    </source>
</evidence>
<dbReference type="InterPro" id="IPR051465">
    <property type="entry name" value="Cell_Envelope_Struct_Comp"/>
</dbReference>
<evidence type="ECO:0000259" key="1">
    <source>
        <dbReference type="PROSITE" id="PS51272"/>
    </source>
</evidence>
<accession>A0ABS7C198</accession>